<dbReference type="InterPro" id="IPR049026">
    <property type="entry name" value="Gp6-like_N"/>
</dbReference>
<evidence type="ECO:0000313" key="2">
    <source>
        <dbReference type="EMBL" id="CAB5221185.1"/>
    </source>
</evidence>
<dbReference type="Pfam" id="PF21379">
    <property type="entry name" value="Gp6-like_1st"/>
    <property type="match status" value="1"/>
</dbReference>
<reference evidence="2" key="1">
    <citation type="submission" date="2020-05" db="EMBL/GenBank/DDBJ databases">
        <authorList>
            <person name="Chiriac C."/>
            <person name="Salcher M."/>
            <person name="Ghai R."/>
            <person name="Kavagutti S V."/>
        </authorList>
    </citation>
    <scope>NUCLEOTIDE SEQUENCE</scope>
</reference>
<name>A0A6J7WWD2_9CAUD</name>
<gene>
    <name evidence="2" type="ORF">UFOVP247_102</name>
</gene>
<dbReference type="EMBL" id="LR798288">
    <property type="protein sequence ID" value="CAB5221185.1"/>
    <property type="molecule type" value="Genomic_DNA"/>
</dbReference>
<proteinExistence type="predicted"/>
<dbReference type="Gene3D" id="3.30.300.200">
    <property type="match status" value="1"/>
</dbReference>
<feature type="domain" description="Baseplate wedge protein gp6-like N-terminal helical" evidence="1">
    <location>
        <begin position="14"/>
        <end position="86"/>
    </location>
</feature>
<accession>A0A6J7WWD2</accession>
<evidence type="ECO:0000259" key="1">
    <source>
        <dbReference type="Pfam" id="PF21379"/>
    </source>
</evidence>
<sequence>MANTGFLSTSELDFASLKQSLKTYLQGQAQFTDFDFDGSNMSVLLDILSYNTYMNNFYLNMIGSEMFLDTAQLKESTVSHAKELNYLPRSKTSAEALVNITINTGLDTPDNIVIPKNYKFTTSVDNTTYNFLVAEDVIVTSNNGNYSSSNTKIYEGSLVTEYFNVTGNDTFSLSSTNIDTRSIDVYVYTSNTSAIAYPYTRATSLYGLTSTSNSFFVTGYNKDQYQITFGNGTSGRALNSGNFIKVEYRDTVGDKGNGAYKFAKTVNIDGYSNVTATTVTTAAYGSEREGINDIKFNAPRFFATQDRAVTASDYITLVLDRFPQFQSVTAYGGEKINPPKYGKVAIACKPYGSIAVLSDSLKQEIIDYLKLKNMTTEPIVVDPDFFYIVVDSSVKYNTSATTLNSNQIKSAVKQAILNYANSYITSFGNDLSYSKLLSEIDASDTSIIGNDTDVLMSKRWSPPTGQSNTTVFSYENEIYHENSLYSTPQGHELAFRSSLFKYQVNGAGTIYNAYAGDNGLGTLKIYTDQTVAGTLTRVTLNETAGSINYITGEVTLTANVFSYTGSHIKLNAKLLNKDIIIDKNTFLLVNAEDINVTTNPIVV</sequence>
<organism evidence="2">
    <name type="scientific">uncultured Caudovirales phage</name>
    <dbReference type="NCBI Taxonomy" id="2100421"/>
    <lineage>
        <taxon>Viruses</taxon>
        <taxon>Duplodnaviria</taxon>
        <taxon>Heunggongvirae</taxon>
        <taxon>Uroviricota</taxon>
        <taxon>Caudoviricetes</taxon>
        <taxon>Peduoviridae</taxon>
        <taxon>Maltschvirus</taxon>
        <taxon>Maltschvirus maltsch</taxon>
    </lineage>
</organism>
<protein>
    <submittedName>
        <fullName evidence="2">Baseplate wedge subunit</fullName>
    </submittedName>
</protein>